<name>A0A0E9SET8_ANGAN</name>
<organism evidence="1">
    <name type="scientific">Anguilla anguilla</name>
    <name type="common">European freshwater eel</name>
    <name type="synonym">Muraena anguilla</name>
    <dbReference type="NCBI Taxonomy" id="7936"/>
    <lineage>
        <taxon>Eukaryota</taxon>
        <taxon>Metazoa</taxon>
        <taxon>Chordata</taxon>
        <taxon>Craniata</taxon>
        <taxon>Vertebrata</taxon>
        <taxon>Euteleostomi</taxon>
        <taxon>Actinopterygii</taxon>
        <taxon>Neopterygii</taxon>
        <taxon>Teleostei</taxon>
        <taxon>Anguilliformes</taxon>
        <taxon>Anguillidae</taxon>
        <taxon>Anguilla</taxon>
    </lineage>
</organism>
<reference evidence="1" key="2">
    <citation type="journal article" date="2015" name="Fish Shellfish Immunol.">
        <title>Early steps in the European eel (Anguilla anguilla)-Vibrio vulnificus interaction in the gills: Role of the RtxA13 toxin.</title>
        <authorList>
            <person name="Callol A."/>
            <person name="Pajuelo D."/>
            <person name="Ebbesson L."/>
            <person name="Teles M."/>
            <person name="MacKenzie S."/>
            <person name="Amaro C."/>
        </authorList>
    </citation>
    <scope>NUCLEOTIDE SEQUENCE</scope>
</reference>
<dbReference type="AlphaFoldDB" id="A0A0E9SET8"/>
<dbReference type="EMBL" id="GBXM01069357">
    <property type="protein sequence ID" value="JAH39220.1"/>
    <property type="molecule type" value="Transcribed_RNA"/>
</dbReference>
<accession>A0A0E9SET8</accession>
<evidence type="ECO:0000313" key="1">
    <source>
        <dbReference type="EMBL" id="JAH39220.1"/>
    </source>
</evidence>
<proteinExistence type="predicted"/>
<sequence>MADTCWHAILIFSGPSYHTPKHSFQIYITGKPCTVNLRLFAS</sequence>
<protein>
    <submittedName>
        <fullName evidence="1">Uncharacterized protein</fullName>
    </submittedName>
</protein>
<reference evidence="1" key="1">
    <citation type="submission" date="2014-11" db="EMBL/GenBank/DDBJ databases">
        <authorList>
            <person name="Amaro Gonzalez C."/>
        </authorList>
    </citation>
    <scope>NUCLEOTIDE SEQUENCE</scope>
</reference>